<feature type="domain" description="Tudor" evidence="5">
    <location>
        <begin position="16"/>
        <end position="75"/>
    </location>
</feature>
<feature type="region of interest" description="Disordered" evidence="4">
    <location>
        <begin position="1106"/>
        <end position="1136"/>
    </location>
</feature>
<dbReference type="InterPro" id="IPR000330">
    <property type="entry name" value="SNF2_N"/>
</dbReference>
<proteinExistence type="predicted"/>
<protein>
    <submittedName>
        <fullName evidence="9">DNA excision repair protein ERCC-6-like 2 isoform X2</fullName>
    </submittedName>
</protein>
<name>A0A2R2MN22_LINAN</name>
<evidence type="ECO:0000259" key="5">
    <source>
        <dbReference type="PROSITE" id="PS50304"/>
    </source>
</evidence>
<dbReference type="InterPro" id="IPR014001">
    <property type="entry name" value="Helicase_ATP-bd"/>
</dbReference>
<dbReference type="InterPro" id="IPR057931">
    <property type="entry name" value="RHH_ERCC6L2"/>
</dbReference>
<keyword evidence="3" id="KW-0539">Nucleus</keyword>
<dbReference type="InterPro" id="IPR038718">
    <property type="entry name" value="SNF2-like_sf"/>
</dbReference>
<feature type="region of interest" description="Disordered" evidence="4">
    <location>
        <begin position="1229"/>
        <end position="1257"/>
    </location>
</feature>
<dbReference type="PROSITE" id="PS51194">
    <property type="entry name" value="HELICASE_CTER"/>
    <property type="match status" value="1"/>
</dbReference>
<evidence type="ECO:0000256" key="4">
    <source>
        <dbReference type="SAM" id="MobiDB-lite"/>
    </source>
</evidence>
<dbReference type="InterPro" id="IPR027417">
    <property type="entry name" value="P-loop_NTPase"/>
</dbReference>
<dbReference type="Proteomes" id="UP000085678">
    <property type="component" value="Unplaced"/>
</dbReference>
<feature type="domain" description="Helicase ATP-binding" evidence="6">
    <location>
        <begin position="304"/>
        <end position="492"/>
    </location>
</feature>
<dbReference type="Pfam" id="PF00271">
    <property type="entry name" value="Helicase_C"/>
    <property type="match status" value="1"/>
</dbReference>
<dbReference type="CDD" id="cd18793">
    <property type="entry name" value="SF2_C_SNF"/>
    <property type="match status" value="1"/>
</dbReference>
<dbReference type="Pfam" id="PF14773">
    <property type="entry name" value="VIGSSK"/>
    <property type="match status" value="1"/>
</dbReference>
<dbReference type="InterPro" id="IPR049730">
    <property type="entry name" value="SNF2/RAD54-like_C"/>
</dbReference>
<evidence type="ECO:0000256" key="1">
    <source>
        <dbReference type="ARBA" id="ARBA00004123"/>
    </source>
</evidence>
<dbReference type="InterPro" id="IPR001650">
    <property type="entry name" value="Helicase_C-like"/>
</dbReference>
<accession>A0A2R2MN22</accession>
<evidence type="ECO:0000256" key="3">
    <source>
        <dbReference type="ARBA" id="ARBA00023242"/>
    </source>
</evidence>
<dbReference type="SMART" id="SM00490">
    <property type="entry name" value="HELICc"/>
    <property type="match status" value="1"/>
</dbReference>
<dbReference type="OrthoDB" id="448448at2759"/>
<feature type="compositionally biased region" description="Basic and acidic residues" evidence="4">
    <location>
        <begin position="1113"/>
        <end position="1122"/>
    </location>
</feature>
<evidence type="ECO:0000313" key="8">
    <source>
        <dbReference type="Proteomes" id="UP000085678"/>
    </source>
</evidence>
<evidence type="ECO:0000259" key="7">
    <source>
        <dbReference type="PROSITE" id="PS51194"/>
    </source>
</evidence>
<evidence type="ECO:0000313" key="9">
    <source>
        <dbReference type="RefSeq" id="XP_023931633.1"/>
    </source>
</evidence>
<dbReference type="GO" id="GO:0016787">
    <property type="term" value="F:hydrolase activity"/>
    <property type="evidence" value="ECO:0007669"/>
    <property type="project" value="UniProtKB-KW"/>
</dbReference>
<evidence type="ECO:0000259" key="6">
    <source>
        <dbReference type="PROSITE" id="PS51192"/>
    </source>
</evidence>
<feature type="compositionally biased region" description="Polar residues" evidence="4">
    <location>
        <begin position="1307"/>
        <end position="1326"/>
    </location>
</feature>
<dbReference type="InterPro" id="IPR016197">
    <property type="entry name" value="Chromo-like_dom_sf"/>
</dbReference>
<dbReference type="Pfam" id="PF25806">
    <property type="entry name" value="RHH_ERCC6L2"/>
    <property type="match status" value="1"/>
</dbReference>
<feature type="compositionally biased region" description="Basic residues" evidence="4">
    <location>
        <begin position="1365"/>
        <end position="1382"/>
    </location>
</feature>
<dbReference type="InterPro" id="IPR050496">
    <property type="entry name" value="SNF2_RAD54_helicase_repair"/>
</dbReference>
<dbReference type="GeneID" id="106161369"/>
<feature type="region of interest" description="Disordered" evidence="4">
    <location>
        <begin position="75"/>
        <end position="111"/>
    </location>
</feature>
<feature type="region of interest" description="Disordered" evidence="4">
    <location>
        <begin position="123"/>
        <end position="227"/>
    </location>
</feature>
<dbReference type="Pfam" id="PF00176">
    <property type="entry name" value="SNF2-rel_dom"/>
    <property type="match status" value="1"/>
</dbReference>
<dbReference type="PANTHER" id="PTHR45629">
    <property type="entry name" value="SNF2/RAD54 FAMILY MEMBER"/>
    <property type="match status" value="1"/>
</dbReference>
<dbReference type="PANTHER" id="PTHR45629:SF7">
    <property type="entry name" value="DNA EXCISION REPAIR PROTEIN ERCC-6-RELATED"/>
    <property type="match status" value="1"/>
</dbReference>
<comment type="subcellular location">
    <subcellularLocation>
        <location evidence="1">Nucleus</location>
    </subcellularLocation>
</comment>
<dbReference type="FunFam" id="3.40.50.10810:FF:000019">
    <property type="entry name" value="DNA excision repair protein ERCC-6-like 2 isoform X1"/>
    <property type="match status" value="1"/>
</dbReference>
<dbReference type="Gene3D" id="3.40.50.300">
    <property type="entry name" value="P-loop containing nucleotide triphosphate hydrolases"/>
    <property type="match status" value="1"/>
</dbReference>
<dbReference type="PROSITE" id="PS50304">
    <property type="entry name" value="TUDOR"/>
    <property type="match status" value="1"/>
</dbReference>
<dbReference type="GO" id="GO:0005634">
    <property type="term" value="C:nucleus"/>
    <property type="evidence" value="ECO:0007669"/>
    <property type="project" value="UniProtKB-SubCell"/>
</dbReference>
<evidence type="ECO:0000256" key="2">
    <source>
        <dbReference type="ARBA" id="ARBA00022801"/>
    </source>
</evidence>
<reference evidence="9" key="1">
    <citation type="submission" date="2025-08" db="UniProtKB">
        <authorList>
            <consortium name="RefSeq"/>
        </authorList>
    </citation>
    <scope>IDENTIFICATION</scope>
    <source>
        <tissue evidence="9">Gonads</tissue>
    </source>
</reference>
<organism evidence="8 9">
    <name type="scientific">Lingula anatina</name>
    <name type="common">Brachiopod</name>
    <name type="synonym">Lingula unguis</name>
    <dbReference type="NCBI Taxonomy" id="7574"/>
    <lineage>
        <taxon>Eukaryota</taxon>
        <taxon>Metazoa</taxon>
        <taxon>Spiralia</taxon>
        <taxon>Lophotrochozoa</taxon>
        <taxon>Brachiopoda</taxon>
        <taxon>Linguliformea</taxon>
        <taxon>Lingulata</taxon>
        <taxon>Lingulida</taxon>
        <taxon>Linguloidea</taxon>
        <taxon>Lingulidae</taxon>
        <taxon>Lingula</taxon>
    </lineage>
</organism>
<dbReference type="PROSITE" id="PS51192">
    <property type="entry name" value="HELICASE_ATP_BIND_1"/>
    <property type="match status" value="1"/>
</dbReference>
<dbReference type="GO" id="GO:0005524">
    <property type="term" value="F:ATP binding"/>
    <property type="evidence" value="ECO:0007669"/>
    <property type="project" value="InterPro"/>
</dbReference>
<sequence length="1445" mass="162645">MHVMDDSKSESEREVVWSKGELCKAPYSKDNKLYTAKVTSIKRNGRTTLACVHFIGYDSVEDEDIPISKLHKIPSKKKVPLSKSGKSGVEDQDIESSSTLDSGFFSPLKGNEEERRLREKFAALDAEEEEQNTLSTPSKRRQNWTSLSSPYTLNVSLSQKQRKKAQKTRVAPYLESTGNKGSGRRRKGVVAAGGEPVMKNRKSSKPSDSTENLIKLHDPHHTTEKNFDQFNEDDSVMDDMTNDGFEMKGFSEEDLEKPHFTYPPLGAKEDYSLSDSGDPDAVKIPATVNQYLREYQREGVQFLYTHYKENRGAILGDDMGLGKTVQVIAFLSAILNKTGTKADIQKRRPRFIRQMSSEPSLSPEEDVSPAFLIIAPGTVLYNWLDELETWGYFSVGKFHGSEKERTMADLKRGKLELVITTFETFRDNIDTVNDFPWTAVFVDEVHKIKGLKARVTSALRKVNTKRRFGLTGTALQNNLQEFWCILDWANPGCLGDLQTFEKDCILKIELSQRHDATKRELAEGRKCKQKVAAIKNKYMLRRTKNLLLDQLPSKEDLVVYCKLTDMQTDIYKAILNQPDVVYILTQGDPCECSSGRTRGHCCYEKIGDQDIRSLTLTYMHLLLKVANHVALLVPDGSTSSRQVSYAETICNIVFENYPQFLQQDKWARFDTLSNPKYCGKMKVLVGILSVCAKNKSKVLLFSYSTRLLTIVEHFVMSKGYDYRRIDGMVANKQRFEFTQQFNKDPNIFLCLISTKAGGLGLNLTGANVVVIYDPNWNPTYDLQAQDRAYRIGQRRDVKVYRLISQGTIEENIYLRQIYKQQLDSVTISEENARRYFTAVQGDGTRKGELFGVGNMFQLRTGDGCLTADILQRNSRLEKGLAGFQCYKYLAGQGSCKSEEVKMADTTPSCLDDSVEEEASADTIDLQEIVGEMSDLEPDSDVPDSNGLDFVCSQVVDSNCERTPCGSRILSGDHESGDGAFDTQPSTSVVKPVKRTPGTKISSSKSRDSKKCIDITNSSDSEGEGQKAKAVKKKVKRAVVKNKRNGFSDAESSLNSISDVLEHCGVVHTHQNKKVVGTSKAEDHMSRCAMKDVFELHQNSQEPAINCEPLQNSEEEKAHVDVPKKRRKDKKQDGPRKEVIGNLQVLIGQTPKSMKLQHFTNMCKFFHGSSAVAFAKTVLSSSHTERQTMLKDFYTSKHPELMSSSLFKVTATKDSTESVGESATVRTTIPKKERKGKKQTIKPRYPQSRGKSKVKKGCTYDESENIGIGDNTTCAAAEDQTKRKTFTEAFEEFMGHEDMVEAEPSKVSPKTNKVQSPENVQTTSNASGHFKKGCPSEKLQRPLPSMSVLDDFFKDDEEDDCSPKKPPPKSKAKPPPQRKHYSVKRQNIEDNIEFDFLNAKTKVISEENAGERKKQMTLTTLESQVDLITQDQSFDIFELDKNLKRK</sequence>
<dbReference type="Gene3D" id="3.40.50.10810">
    <property type="entry name" value="Tandem AAA-ATPase domain"/>
    <property type="match status" value="1"/>
</dbReference>
<dbReference type="SMART" id="SM00333">
    <property type="entry name" value="TUDOR"/>
    <property type="match status" value="1"/>
</dbReference>
<dbReference type="SUPFAM" id="SSF52540">
    <property type="entry name" value="P-loop containing nucleoside triphosphate hydrolases"/>
    <property type="match status" value="2"/>
</dbReference>
<feature type="domain" description="Helicase C-terminal" evidence="7">
    <location>
        <begin position="683"/>
        <end position="833"/>
    </location>
</feature>
<dbReference type="CDD" id="cd20400">
    <property type="entry name" value="Tudor_ERCC6L2"/>
    <property type="match status" value="1"/>
</dbReference>
<dbReference type="Gene3D" id="2.30.30.140">
    <property type="match status" value="1"/>
</dbReference>
<feature type="compositionally biased region" description="Polar residues" evidence="4">
    <location>
        <begin position="132"/>
        <end position="159"/>
    </location>
</feature>
<feature type="region of interest" description="Disordered" evidence="4">
    <location>
        <begin position="973"/>
        <end position="1030"/>
    </location>
</feature>
<keyword evidence="8" id="KW-1185">Reference proteome</keyword>
<feature type="compositionally biased region" description="Basic residues" evidence="4">
    <location>
        <begin position="1231"/>
        <end position="1240"/>
    </location>
</feature>
<gene>
    <name evidence="9" type="primary">LOC106161369</name>
</gene>
<dbReference type="InterPro" id="IPR002999">
    <property type="entry name" value="Tudor"/>
</dbReference>
<dbReference type="SUPFAM" id="SSF54160">
    <property type="entry name" value="Chromo domain-like"/>
    <property type="match status" value="1"/>
</dbReference>
<feature type="compositionally biased region" description="Basic and acidic residues" evidence="4">
    <location>
        <begin position="214"/>
        <end position="227"/>
    </location>
</feature>
<feature type="region of interest" description="Disordered" evidence="4">
    <location>
        <begin position="1298"/>
        <end position="1384"/>
    </location>
</feature>
<dbReference type="RefSeq" id="XP_023931633.1">
    <property type="nucleotide sequence ID" value="XM_024075865.1"/>
</dbReference>
<keyword evidence="2" id="KW-0378">Hydrolase</keyword>
<dbReference type="SMART" id="SM00487">
    <property type="entry name" value="DEXDc"/>
    <property type="match status" value="1"/>
</dbReference>
<dbReference type="InterPro" id="IPR029256">
    <property type="entry name" value="Heliccase-ass-bd"/>
</dbReference>